<keyword evidence="2" id="KW-1185">Reference proteome</keyword>
<organism evidence="1 2">
    <name type="scientific">Fictibacillus fluitans</name>
    <dbReference type="NCBI Taxonomy" id="3058422"/>
    <lineage>
        <taxon>Bacteria</taxon>
        <taxon>Bacillati</taxon>
        <taxon>Bacillota</taxon>
        <taxon>Bacilli</taxon>
        <taxon>Bacillales</taxon>
        <taxon>Fictibacillaceae</taxon>
        <taxon>Fictibacillus</taxon>
    </lineage>
</organism>
<reference evidence="1" key="1">
    <citation type="submission" date="2023-07" db="EMBL/GenBank/DDBJ databases">
        <title>Fictibacillus sp. isolated from freshwater pond.</title>
        <authorList>
            <person name="Kirdat K."/>
            <person name="Bhat A."/>
            <person name="Mourya A."/>
            <person name="Yadav A."/>
        </authorList>
    </citation>
    <scope>NUCLEOTIDE SEQUENCE</scope>
    <source>
        <strain evidence="1">NE201</strain>
    </source>
</reference>
<dbReference type="Proteomes" id="UP001172721">
    <property type="component" value="Unassembled WGS sequence"/>
</dbReference>
<accession>A0ABT8I317</accession>
<proteinExistence type="predicted"/>
<comment type="caution">
    <text evidence="1">The sequence shown here is derived from an EMBL/GenBank/DDBJ whole genome shotgun (WGS) entry which is preliminary data.</text>
</comment>
<dbReference type="EMBL" id="JAUHTR010000023">
    <property type="protein sequence ID" value="MDN4527430.1"/>
    <property type="molecule type" value="Genomic_DNA"/>
</dbReference>
<evidence type="ECO:0000313" key="1">
    <source>
        <dbReference type="EMBL" id="MDN4527430.1"/>
    </source>
</evidence>
<gene>
    <name evidence="1" type="ORF">QYB97_23405</name>
</gene>
<sequence length="101" mass="11925">MLFTGKVKTTGTYSIWVKRKSVKKCFFWDIKYKAGAKSLYVNTFIMLFSSLKIYLIPQSDVKVNRMNREEQAKRVFFKSQFCRKLTNLSSVISSNKFENKE</sequence>
<name>A0ABT8I317_9BACL</name>
<protein>
    <submittedName>
        <fullName evidence="1">Uncharacterized protein</fullName>
    </submittedName>
</protein>
<dbReference type="RefSeq" id="WP_301168419.1">
    <property type="nucleotide sequence ID" value="NZ_JAUHTR010000023.1"/>
</dbReference>
<evidence type="ECO:0000313" key="2">
    <source>
        <dbReference type="Proteomes" id="UP001172721"/>
    </source>
</evidence>